<gene>
    <name evidence="1" type="ORF">GBA63_22460</name>
</gene>
<geneLocation type="plasmid" evidence="1 2">
    <name>unnamed1</name>
</geneLocation>
<dbReference type="RefSeq" id="WP_166180796.1">
    <property type="nucleotide sequence ID" value="NZ_CP045120.1"/>
</dbReference>
<dbReference type="EMBL" id="CP045120">
    <property type="protein sequence ID" value="QIN85467.1"/>
    <property type="molecule type" value="Genomic_DNA"/>
</dbReference>
<organism evidence="1 2">
    <name type="scientific">Rubrobacter tropicus</name>
    <dbReference type="NCBI Taxonomy" id="2653851"/>
    <lineage>
        <taxon>Bacteria</taxon>
        <taxon>Bacillati</taxon>
        <taxon>Actinomycetota</taxon>
        <taxon>Rubrobacteria</taxon>
        <taxon>Rubrobacterales</taxon>
        <taxon>Rubrobacteraceae</taxon>
        <taxon>Rubrobacter</taxon>
    </lineage>
</organism>
<evidence type="ECO:0000313" key="1">
    <source>
        <dbReference type="EMBL" id="QIN85467.1"/>
    </source>
</evidence>
<keyword evidence="1" id="KW-0614">Plasmid</keyword>
<reference evidence="1 2" key="1">
    <citation type="submission" date="2019-10" db="EMBL/GenBank/DDBJ databases">
        <title>Rubrobacter sp nov SCSIO 52090 isolated from a deep-sea sediment in the South China Sea.</title>
        <authorList>
            <person name="Chen R.W."/>
        </authorList>
    </citation>
    <scope>NUCLEOTIDE SEQUENCE [LARGE SCALE GENOMIC DNA]</scope>
    <source>
        <strain evidence="1 2">SCSIO 52909</strain>
        <plasmid evidence="1 2">unnamed1</plasmid>
    </source>
</reference>
<name>A0A6G8QGW6_9ACTN</name>
<dbReference type="AlphaFoldDB" id="A0A6G8QGW6"/>
<keyword evidence="2" id="KW-1185">Reference proteome</keyword>
<dbReference type="KEGG" id="rub:GBA63_22460"/>
<protein>
    <submittedName>
        <fullName evidence="1">Uncharacterized protein</fullName>
    </submittedName>
</protein>
<proteinExistence type="predicted"/>
<accession>A0A6G8QGW6</accession>
<sequence length="110" mass="12581">MRGEIVSDRTYNAHQSWWREVIAIDHHDAAGTNGRTNLRYTVRYNAYRFQSSGVVERWSGSSWEAVHRIAGEQLQGYDRVSYVSETCDPAVFEDDLLELDRVAGMVLGLD</sequence>
<evidence type="ECO:0000313" key="2">
    <source>
        <dbReference type="Proteomes" id="UP000501452"/>
    </source>
</evidence>
<dbReference type="Proteomes" id="UP000501452">
    <property type="component" value="Plasmid unnamed1"/>
</dbReference>